<gene>
    <name evidence="4" type="ORF">GCM10011612_13650</name>
</gene>
<sequence>MPAERPEPASPAPAGGAAPCRLTLAPGEQPETDLEVKRSHFLARAERADDEDAARSFIARIRSRYPDARHHCSAFIVPQPGAAPGSPAIERSSDDGEPSGTAGQPILEVLRGSGLTSAVIVVTRYFGGTLLGTGGLVRAYSEAASRALAAASRVSISERALWEVRVPVARAGRLEAELRAAGAADGALAVEGMSWGASDAVVLLSTPVGGPSPDELIASLTAGGARPAPVGTRLVESPLRSPA</sequence>
<accession>A0A8H9LIW9</accession>
<evidence type="ECO:0000259" key="3">
    <source>
        <dbReference type="Pfam" id="PF01205"/>
    </source>
</evidence>
<dbReference type="OrthoDB" id="9813771at2"/>
<organism evidence="4 5">
    <name type="scientific">Actinomyces gaoshouyii</name>
    <dbReference type="NCBI Taxonomy" id="1960083"/>
    <lineage>
        <taxon>Bacteria</taxon>
        <taxon>Bacillati</taxon>
        <taxon>Actinomycetota</taxon>
        <taxon>Actinomycetes</taxon>
        <taxon>Actinomycetales</taxon>
        <taxon>Actinomycetaceae</taxon>
        <taxon>Actinomyces</taxon>
    </lineage>
</organism>
<dbReference type="AlphaFoldDB" id="A0A8H9LIW9"/>
<feature type="region of interest" description="Disordered" evidence="2">
    <location>
        <begin position="224"/>
        <end position="243"/>
    </location>
</feature>
<dbReference type="InterPro" id="IPR036956">
    <property type="entry name" value="Impact_N_sf"/>
</dbReference>
<dbReference type="SUPFAM" id="SSF54211">
    <property type="entry name" value="Ribosomal protein S5 domain 2-like"/>
    <property type="match status" value="1"/>
</dbReference>
<feature type="region of interest" description="Disordered" evidence="2">
    <location>
        <begin position="1"/>
        <end position="34"/>
    </location>
</feature>
<feature type="region of interest" description="Disordered" evidence="2">
    <location>
        <begin position="77"/>
        <end position="104"/>
    </location>
</feature>
<evidence type="ECO:0000313" key="5">
    <source>
        <dbReference type="Proteomes" id="UP000614239"/>
    </source>
</evidence>
<dbReference type="PANTHER" id="PTHR16301">
    <property type="entry name" value="IMPACT-RELATED"/>
    <property type="match status" value="1"/>
</dbReference>
<comment type="caution">
    <text evidence="4">The sequence shown here is derived from an EMBL/GenBank/DDBJ whole genome shotgun (WGS) entry which is preliminary data.</text>
</comment>
<keyword evidence="5" id="KW-1185">Reference proteome</keyword>
<dbReference type="EMBL" id="BMNJ01000004">
    <property type="protein sequence ID" value="GGO98531.1"/>
    <property type="molecule type" value="Genomic_DNA"/>
</dbReference>
<evidence type="ECO:0000256" key="2">
    <source>
        <dbReference type="SAM" id="MobiDB-lite"/>
    </source>
</evidence>
<dbReference type="PROSITE" id="PS00910">
    <property type="entry name" value="UPF0029"/>
    <property type="match status" value="1"/>
</dbReference>
<name>A0A8H9LIW9_9ACTO</name>
<evidence type="ECO:0000256" key="1">
    <source>
        <dbReference type="ARBA" id="ARBA00007665"/>
    </source>
</evidence>
<dbReference type="Pfam" id="PF01205">
    <property type="entry name" value="Impact_N"/>
    <property type="match status" value="1"/>
</dbReference>
<dbReference type="InterPro" id="IPR020569">
    <property type="entry name" value="UPF0029_Impact_CS"/>
</dbReference>
<dbReference type="InterPro" id="IPR020568">
    <property type="entry name" value="Ribosomal_Su5_D2-typ_SF"/>
</dbReference>
<dbReference type="GO" id="GO:0006446">
    <property type="term" value="P:regulation of translational initiation"/>
    <property type="evidence" value="ECO:0007669"/>
    <property type="project" value="TreeGrafter"/>
</dbReference>
<dbReference type="GO" id="GO:0005737">
    <property type="term" value="C:cytoplasm"/>
    <property type="evidence" value="ECO:0007669"/>
    <property type="project" value="TreeGrafter"/>
</dbReference>
<dbReference type="InterPro" id="IPR001498">
    <property type="entry name" value="Impact_N"/>
</dbReference>
<dbReference type="PANTHER" id="PTHR16301:SF20">
    <property type="entry name" value="IMPACT FAMILY MEMBER YIGZ"/>
    <property type="match status" value="1"/>
</dbReference>
<reference evidence="4" key="1">
    <citation type="journal article" date="2014" name="Int. J. Syst. Evol. Microbiol.">
        <title>Complete genome sequence of Corynebacterium casei LMG S-19264T (=DSM 44701T), isolated from a smear-ripened cheese.</title>
        <authorList>
            <consortium name="US DOE Joint Genome Institute (JGI-PGF)"/>
            <person name="Walter F."/>
            <person name="Albersmeier A."/>
            <person name="Kalinowski J."/>
            <person name="Ruckert C."/>
        </authorList>
    </citation>
    <scope>NUCLEOTIDE SEQUENCE</scope>
    <source>
        <strain evidence="4">CGMCC 4.7372</strain>
    </source>
</reference>
<feature type="domain" description="Impact N-terminal" evidence="3">
    <location>
        <begin position="37"/>
        <end position="148"/>
    </location>
</feature>
<protein>
    <submittedName>
        <fullName evidence="4">YigZ family protein</fullName>
    </submittedName>
</protein>
<comment type="similarity">
    <text evidence="1">Belongs to the IMPACT family.</text>
</comment>
<dbReference type="Gene3D" id="3.30.230.30">
    <property type="entry name" value="Impact, N-terminal domain"/>
    <property type="match status" value="1"/>
</dbReference>
<evidence type="ECO:0000313" key="4">
    <source>
        <dbReference type="EMBL" id="GGO98531.1"/>
    </source>
</evidence>
<dbReference type="InterPro" id="IPR023582">
    <property type="entry name" value="Impact"/>
</dbReference>
<dbReference type="Proteomes" id="UP000614239">
    <property type="component" value="Unassembled WGS sequence"/>
</dbReference>
<proteinExistence type="inferred from homology"/>
<dbReference type="RefSeq" id="WP_080462470.1">
    <property type="nucleotide sequence ID" value="NZ_BMNJ01000004.1"/>
</dbReference>
<reference evidence="4" key="2">
    <citation type="submission" date="2020-09" db="EMBL/GenBank/DDBJ databases">
        <authorList>
            <person name="Sun Q."/>
            <person name="Zhou Y."/>
        </authorList>
    </citation>
    <scope>NUCLEOTIDE SEQUENCE</scope>
    <source>
        <strain evidence="4">CGMCC 4.7372</strain>
    </source>
</reference>